<protein>
    <submittedName>
        <fullName evidence="2">Nuclear transport factor 2 family protein</fullName>
    </submittedName>
</protein>
<evidence type="ECO:0000259" key="1">
    <source>
        <dbReference type="Pfam" id="PF14534"/>
    </source>
</evidence>
<dbReference type="Gene3D" id="3.10.450.50">
    <property type="match status" value="1"/>
</dbReference>
<dbReference type="EMBL" id="JARJLM010000017">
    <property type="protein sequence ID" value="MDF3831590.1"/>
    <property type="molecule type" value="Genomic_DNA"/>
</dbReference>
<feature type="domain" description="DUF4440" evidence="1">
    <location>
        <begin position="7"/>
        <end position="117"/>
    </location>
</feature>
<name>A0ABT6AG70_9BURK</name>
<organism evidence="2 3">
    <name type="scientific">Cupriavidus basilensis</name>
    <dbReference type="NCBI Taxonomy" id="68895"/>
    <lineage>
        <taxon>Bacteria</taxon>
        <taxon>Pseudomonadati</taxon>
        <taxon>Pseudomonadota</taxon>
        <taxon>Betaproteobacteria</taxon>
        <taxon>Burkholderiales</taxon>
        <taxon>Burkholderiaceae</taxon>
        <taxon>Cupriavidus</taxon>
    </lineage>
</organism>
<comment type="caution">
    <text evidence="2">The sequence shown here is derived from an EMBL/GenBank/DDBJ whole genome shotgun (WGS) entry which is preliminary data.</text>
</comment>
<evidence type="ECO:0000313" key="2">
    <source>
        <dbReference type="EMBL" id="MDF3831590.1"/>
    </source>
</evidence>
<gene>
    <name evidence="2" type="ORF">P3W85_01245</name>
</gene>
<dbReference type="RefSeq" id="WP_276263429.1">
    <property type="nucleotide sequence ID" value="NZ_JARJLM010000017.1"/>
</dbReference>
<reference evidence="2 3" key="1">
    <citation type="submission" date="2023-03" db="EMBL/GenBank/DDBJ databases">
        <title>Draft assemblies of triclosan tolerant bacteria isolated from returned activated sludge.</title>
        <authorList>
            <person name="Van Hamelsveld S."/>
        </authorList>
    </citation>
    <scope>NUCLEOTIDE SEQUENCE [LARGE SCALE GENOMIC DNA]</scope>
    <source>
        <strain evidence="2 3">GW210010_S58</strain>
    </source>
</reference>
<dbReference type="InterPro" id="IPR032710">
    <property type="entry name" value="NTF2-like_dom_sf"/>
</dbReference>
<accession>A0ABT6AG70</accession>
<dbReference type="SUPFAM" id="SSF54427">
    <property type="entry name" value="NTF2-like"/>
    <property type="match status" value="1"/>
</dbReference>
<dbReference type="InterPro" id="IPR027843">
    <property type="entry name" value="DUF4440"/>
</dbReference>
<dbReference type="Proteomes" id="UP001216674">
    <property type="component" value="Unassembled WGS sequence"/>
</dbReference>
<keyword evidence="3" id="KW-1185">Reference proteome</keyword>
<proteinExistence type="predicted"/>
<sequence length="129" mass="13829">MTLHDQIQDAETALADAIASRDSAAVVALYTADARLLPDGGPTMAGSREIASFFDQAFSQGIVGSNFVTLEVDGSAEYVIEIGKYELYAQSGNGPRTVAGSGRYLVAWKCVEGKWRLHRDIFNRVGGAE</sequence>
<evidence type="ECO:0000313" key="3">
    <source>
        <dbReference type="Proteomes" id="UP001216674"/>
    </source>
</evidence>
<dbReference type="Pfam" id="PF14534">
    <property type="entry name" value="DUF4440"/>
    <property type="match status" value="1"/>
</dbReference>